<dbReference type="PROSITE" id="PS50975">
    <property type="entry name" value="ATP_GRASP"/>
    <property type="match status" value="1"/>
</dbReference>
<dbReference type="InterPro" id="IPR026838">
    <property type="entry name" value="YheC/D"/>
</dbReference>
<sequence length="395" mass="45834">MNIFYDLSRKCFFHKEEALTAVPFAKGSFLLSSHKHQEAYHFKIHSKKEIRSVPLLGIVASKEENRYRGNFELFRSIQEELEEQGALCFVFSPEDVDGKTINGIIFNKQLNKWVKCIFPVPSVIYNRIPSRDAEQHQEYKALQTFIKTFNIPYFNPHFFNKWEVHQILSQCSDLKDYLPPTEKLESEAGFTDFLERYKRIYVKPTFASQGKGIRLIEKEVNGTIICKSIKKIEKYTSLSRFLSTYGEWFHPGQNLIIQKAVPCKTLKDHRYDYRILAVHTGMEFRLIGIGVRISQRQEVTTHVPAGGKIISIEEVSAPRTKKEILDIVKTCGRELVAAFGYVGEFSLDLAPREEGGYVLFEINSKPMTFDEEDIEQNRRQQLVRTFLILSEHKEG</sequence>
<evidence type="ECO:0000256" key="1">
    <source>
        <dbReference type="PROSITE-ProRule" id="PRU00409"/>
    </source>
</evidence>
<keyword evidence="1" id="KW-0547">Nucleotide-binding</keyword>
<evidence type="ECO:0000313" key="3">
    <source>
        <dbReference type="EMBL" id="SCB99247.1"/>
    </source>
</evidence>
<dbReference type="GO" id="GO:0046872">
    <property type="term" value="F:metal ion binding"/>
    <property type="evidence" value="ECO:0007669"/>
    <property type="project" value="InterPro"/>
</dbReference>
<protein>
    <submittedName>
        <fullName evidence="3">YheC/D like ATP-grasp</fullName>
    </submittedName>
</protein>
<gene>
    <name evidence="3" type="ORF">GA0061094_1703</name>
</gene>
<dbReference type="AlphaFoldDB" id="A0A0V8HI45"/>
<evidence type="ECO:0000259" key="2">
    <source>
        <dbReference type="PROSITE" id="PS50975"/>
    </source>
</evidence>
<dbReference type="InterPro" id="IPR011761">
    <property type="entry name" value="ATP-grasp"/>
</dbReference>
<accession>A0A0V8HI45</accession>
<dbReference type="Pfam" id="PF14398">
    <property type="entry name" value="ATPgrasp_YheCD"/>
    <property type="match status" value="1"/>
</dbReference>
<dbReference type="SUPFAM" id="SSF56059">
    <property type="entry name" value="Glutathione synthetase ATP-binding domain-like"/>
    <property type="match status" value="1"/>
</dbReference>
<name>A0A0V8HI45_9BACI</name>
<feature type="domain" description="ATP-grasp" evidence="2">
    <location>
        <begin position="171"/>
        <end position="391"/>
    </location>
</feature>
<keyword evidence="4" id="KW-1185">Reference proteome</keyword>
<keyword evidence="1" id="KW-0067">ATP-binding</keyword>
<dbReference type="OrthoDB" id="7869153at2"/>
<dbReference type="GO" id="GO:0005524">
    <property type="term" value="F:ATP binding"/>
    <property type="evidence" value="ECO:0007669"/>
    <property type="project" value="UniProtKB-UniRule"/>
</dbReference>
<evidence type="ECO:0000313" key="4">
    <source>
        <dbReference type="Proteomes" id="UP000181997"/>
    </source>
</evidence>
<dbReference type="Proteomes" id="UP000181997">
    <property type="component" value="Unassembled WGS sequence"/>
</dbReference>
<organism evidence="3 4">
    <name type="scientific">[Bacillus] enclensis</name>
    <dbReference type="NCBI Taxonomy" id="1402860"/>
    <lineage>
        <taxon>Bacteria</taxon>
        <taxon>Bacillati</taxon>
        <taxon>Bacillota</taxon>
        <taxon>Bacilli</taxon>
        <taxon>Bacillales</taxon>
        <taxon>Bacillaceae</taxon>
        <taxon>Rossellomorea</taxon>
    </lineage>
</organism>
<dbReference type="Gene3D" id="3.30.470.20">
    <property type="entry name" value="ATP-grasp fold, B domain"/>
    <property type="match status" value="1"/>
</dbReference>
<dbReference type="EMBL" id="FMAU01000002">
    <property type="protein sequence ID" value="SCB99247.1"/>
    <property type="molecule type" value="Genomic_DNA"/>
</dbReference>
<proteinExistence type="predicted"/>
<reference evidence="4" key="1">
    <citation type="submission" date="2016-08" db="EMBL/GenBank/DDBJ databases">
        <authorList>
            <person name="Varghese N."/>
            <person name="Submissions Spin"/>
        </authorList>
    </citation>
    <scope>NUCLEOTIDE SEQUENCE [LARGE SCALE GENOMIC DNA]</scope>
    <source>
        <strain evidence="4">SGD-1123</strain>
    </source>
</reference>